<keyword evidence="4 5" id="KW-0472">Membrane</keyword>
<dbReference type="PANTHER" id="PTHR21419:SF23">
    <property type="entry name" value="PROTEIN DEFECTIVE IN EXINE FORMATION 1"/>
    <property type="match status" value="1"/>
</dbReference>
<evidence type="ECO:0000256" key="2">
    <source>
        <dbReference type="ARBA" id="ARBA00022692"/>
    </source>
</evidence>
<dbReference type="Gene3D" id="2.60.40.10">
    <property type="entry name" value="Immunoglobulins"/>
    <property type="match status" value="2"/>
</dbReference>
<evidence type="ECO:0000313" key="6">
    <source>
        <dbReference type="EMBL" id="UJG43476.1"/>
    </source>
</evidence>
<dbReference type="Proteomes" id="UP001200513">
    <property type="component" value="Chromosome"/>
</dbReference>
<dbReference type="GO" id="GO:0016020">
    <property type="term" value="C:membrane"/>
    <property type="evidence" value="ECO:0007669"/>
    <property type="project" value="UniProtKB-SubCell"/>
</dbReference>
<evidence type="ECO:0000256" key="1">
    <source>
        <dbReference type="ARBA" id="ARBA00004167"/>
    </source>
</evidence>
<keyword evidence="2 5" id="KW-0812">Transmembrane</keyword>
<feature type="transmembrane region" description="Helical" evidence="5">
    <location>
        <begin position="1131"/>
        <end position="1150"/>
    </location>
</feature>
<keyword evidence="3 5" id="KW-1133">Transmembrane helix</keyword>
<accession>A0A9Y1BR86</accession>
<gene>
    <name evidence="6" type="ORF">K9W46_14040</name>
</gene>
<dbReference type="EMBL" id="CP084167">
    <property type="protein sequence ID" value="UJG43476.1"/>
    <property type="molecule type" value="Genomic_DNA"/>
</dbReference>
<dbReference type="PANTHER" id="PTHR21419">
    <property type="match status" value="1"/>
</dbReference>
<dbReference type="InterPro" id="IPR015943">
    <property type="entry name" value="WD40/YVTN_repeat-like_dom_sf"/>
</dbReference>
<sequence>MVRNLIVYINILLVIFIISNPTIIHNFEEHDSIQHEISTQNTDIDLNPFVKQDIASLNIQWTFSAGFFHSSPNVFDIDQDGTKEIVIGSGDHNFYVLDSDGNIEWTTSATWLAHTQPAIGDIDLDGNIEFIVGSDDDYIRCFTTDSTTPEWTYQLANDASRPIVIADIDDHLESPALEILTISYTGNFYVLNSDGSLRFQKTGINDEASHIVVADIDNDFNLEIIVGSGNNINIYDKAGVLEKTIDAGIYVDSIIVADFFSPGELAIGVASPDDNLVKVIAYNETVLFSHDIGSGVRALLPYDIDDDGHLDLLVAATDGMHAISENGELWHLSSGESREPVIGDIDNDGELEALYCTNPDYLLRVVDLSTGVQEWSYNIGEVITVPVIEDIDGDNKLEVLVSSRNGNLYCFEGAFDGHAEISSLGGNIYNNPLYLVNKIKVYKTPSTPNIDGSLNDYEYNTIFTSPVYSEDGGIRYMTFYLGYDNDYLYVGIDSKLADGWDSKAAVVIDGDIDNMLYSSLNSPYCDFKTQKNAPSGWSGYNGETRFNFSQETSITIENLGKSVVDSTNGLTYEWKIPKIEFAKSSSIQHYRIQFFLSENAVETFFFPYLHNHYQNTFALIELVPDDIYPTDVEVGENYIKNSKVYIAWDTTVAYGYSDNPKGVITDWRVDDNGNNDPTDDMNRIRGDLTGIQSGWQVVVRDADWTWVKNQRALGDSYPASITTYMDGDNAVVNIVCDWTEYNFQVTITYTIKPDDQNVYVDINYETYGLTTIGSISYNFAQINSIWSTSDPGEMAWFDYYKLGINPEGDISSLDTSNKLYAPFEKPLYAAFRSSNQSWIEGLIPKDLTQIQNMGMFIKNGEWAFDRELFSYIHNGSTIAIGTSNTASFILYADNTNSFDTMENVVDDIQKTQDLDTKTPFITSVTHTPSAPTENDAVVISADITDESGIQVVTLHYLVNSGNWSEENMTLVSDSTYEATIGPFDANDIIKYYIVAVDNSSNHNKATNDNDKAYYSFSVTTLDKIAPSITSVTHTPSAPTENDAIVISANVTDNVEVVSVTLFYRINGSSWVQEYMVSNGSVYSASIGPFEANAKIDFYIKATDSSNNEETTSISSFIISSNSTDIRENSTFIVSSQYITFLCIPLLAVFFKKKRRI</sequence>
<evidence type="ECO:0000256" key="4">
    <source>
        <dbReference type="ARBA" id="ARBA00023136"/>
    </source>
</evidence>
<comment type="subcellular location">
    <subcellularLocation>
        <location evidence="1">Membrane</location>
        <topology evidence="1">Single-pass membrane protein</topology>
    </subcellularLocation>
</comment>
<evidence type="ECO:0000256" key="3">
    <source>
        <dbReference type="ARBA" id="ARBA00022989"/>
    </source>
</evidence>
<dbReference type="Gene3D" id="2.130.10.10">
    <property type="entry name" value="YVTN repeat-like/Quinoprotein amine dehydrogenase"/>
    <property type="match status" value="1"/>
</dbReference>
<dbReference type="InterPro" id="IPR013783">
    <property type="entry name" value="Ig-like_fold"/>
</dbReference>
<protein>
    <recommendedName>
        <fullName evidence="7">CARDB domain-containing protein</fullName>
    </recommendedName>
</protein>
<proteinExistence type="predicted"/>
<dbReference type="InterPro" id="IPR028994">
    <property type="entry name" value="Integrin_alpha_N"/>
</dbReference>
<dbReference type="Gene3D" id="2.40.128.630">
    <property type="match status" value="1"/>
</dbReference>
<evidence type="ECO:0000256" key="5">
    <source>
        <dbReference type="SAM" id="Phobius"/>
    </source>
</evidence>
<evidence type="ECO:0008006" key="7">
    <source>
        <dbReference type="Google" id="ProtNLM"/>
    </source>
</evidence>
<dbReference type="AlphaFoldDB" id="A0A9Y1BR86"/>
<name>A0A9Y1BR86_9ARCH</name>
<reference evidence="6" key="1">
    <citation type="journal article" date="2022" name="Nat. Microbiol.">
        <title>Unique mobile elements and scalable gene flow at the prokaryote-eukaryote boundary revealed by circularized Asgard archaea genomes.</title>
        <authorList>
            <person name="Wu F."/>
            <person name="Speth D.R."/>
            <person name="Philosof A."/>
            <person name="Cremiere A."/>
            <person name="Narayanan A."/>
            <person name="Barco R.A."/>
            <person name="Connon S.A."/>
            <person name="Amend J.P."/>
            <person name="Antoshechkin I.A."/>
            <person name="Orphan V.J."/>
        </authorList>
    </citation>
    <scope>NUCLEOTIDE SEQUENCE</scope>
    <source>
        <strain evidence="6">PR6</strain>
    </source>
</reference>
<dbReference type="SUPFAM" id="SSF69318">
    <property type="entry name" value="Integrin alpha N-terminal domain"/>
    <property type="match status" value="2"/>
</dbReference>
<organism evidence="6">
    <name type="scientific">Candidatus Heimdallarchaeum endolithica</name>
    <dbReference type="NCBI Taxonomy" id="2876572"/>
    <lineage>
        <taxon>Archaea</taxon>
        <taxon>Promethearchaeati</taxon>
        <taxon>Candidatus Heimdallarchaeota</taxon>
        <taxon>Candidatus Heimdallarchaeia (ex Rinke et al. 2021) (nom. nud.)</taxon>
        <taxon>Candidatus Heimdallarchaeales</taxon>
        <taxon>Candidatus Heimdallarchaeaceae</taxon>
        <taxon>Candidatus Heimdallarchaeum</taxon>
    </lineage>
</organism>
<dbReference type="InterPro" id="IPR045232">
    <property type="entry name" value="FAM234"/>
</dbReference>
<feature type="transmembrane region" description="Helical" evidence="5">
    <location>
        <begin position="5"/>
        <end position="24"/>
    </location>
</feature>